<evidence type="ECO:0000256" key="2">
    <source>
        <dbReference type="SAM" id="SignalP"/>
    </source>
</evidence>
<comment type="caution">
    <text evidence="3">The sequence shown here is derived from an EMBL/GenBank/DDBJ whole genome shotgun (WGS) entry which is preliminary data.</text>
</comment>
<keyword evidence="1" id="KW-0472">Membrane</keyword>
<evidence type="ECO:0000313" key="4">
    <source>
        <dbReference type="Proteomes" id="UP000609879"/>
    </source>
</evidence>
<sequence length="309" mass="32780">MPFSLPRLAAAAVLAFASLATPAAAATPTVPAPSGGLEQTLDADQQQARGNAVLETGHVDIGPRHRDGTWTIQIHDDHAVPSVWRDPAETVLRVRDTARQPVPDDEAYAFLGEKPGKQVHVVPQTERQGVVWIGWNTQDPGVLKAISRGVTMTLRGVQGPGTFSVFLQSGNLGAPQVLWSSKKPYPQPIWVETNTHTHANWVFGEPGSYLLAVDISADLADGSTATASTVLRLAVGDTTDPASARTAAFTQPLPSMSAQAAAQSDPPSRPWQLPLLATAGVLLAVTVAALAVRQGTVRRRAERDREAAR</sequence>
<keyword evidence="1" id="KW-1133">Transmembrane helix</keyword>
<dbReference type="RefSeq" id="WP_239168763.1">
    <property type="nucleotide sequence ID" value="NZ_BAAABO010000006.1"/>
</dbReference>
<organism evidence="3 4">
    <name type="scientific">Paractinoplanes deccanensis</name>
    <dbReference type="NCBI Taxonomy" id="113561"/>
    <lineage>
        <taxon>Bacteria</taxon>
        <taxon>Bacillati</taxon>
        <taxon>Actinomycetota</taxon>
        <taxon>Actinomycetes</taxon>
        <taxon>Micromonosporales</taxon>
        <taxon>Micromonosporaceae</taxon>
        <taxon>Paractinoplanes</taxon>
    </lineage>
</organism>
<dbReference type="Proteomes" id="UP000609879">
    <property type="component" value="Unassembled WGS sequence"/>
</dbReference>
<keyword evidence="1" id="KW-0812">Transmembrane</keyword>
<dbReference type="NCBIfam" id="TIGR03769">
    <property type="entry name" value="P_ac_wall_RPT"/>
    <property type="match status" value="1"/>
</dbReference>
<proteinExistence type="predicted"/>
<keyword evidence="2" id="KW-0732">Signal</keyword>
<feature type="chain" id="PRO_5045283901" description="ABC transporter-associated repeat protein" evidence="2">
    <location>
        <begin position="26"/>
        <end position="309"/>
    </location>
</feature>
<feature type="signal peptide" evidence="2">
    <location>
        <begin position="1"/>
        <end position="25"/>
    </location>
</feature>
<keyword evidence="4" id="KW-1185">Reference proteome</keyword>
<dbReference type="EMBL" id="BOMI01000057">
    <property type="protein sequence ID" value="GID74336.1"/>
    <property type="molecule type" value="Genomic_DNA"/>
</dbReference>
<reference evidence="3 4" key="1">
    <citation type="submission" date="2021-01" db="EMBL/GenBank/DDBJ databases">
        <title>Whole genome shotgun sequence of Actinoplanes deccanensis NBRC 13994.</title>
        <authorList>
            <person name="Komaki H."/>
            <person name="Tamura T."/>
        </authorList>
    </citation>
    <scope>NUCLEOTIDE SEQUENCE [LARGE SCALE GENOMIC DNA]</scope>
    <source>
        <strain evidence="3 4">NBRC 13994</strain>
    </source>
</reference>
<evidence type="ECO:0000256" key="1">
    <source>
        <dbReference type="SAM" id="Phobius"/>
    </source>
</evidence>
<gene>
    <name evidence="3" type="ORF">Ade02nite_29770</name>
</gene>
<dbReference type="NCBIfam" id="NF038134">
    <property type="entry name" value="choice_anch_M"/>
    <property type="match status" value="1"/>
</dbReference>
<name>A0ABQ3Y2V4_9ACTN</name>
<feature type="transmembrane region" description="Helical" evidence="1">
    <location>
        <begin position="271"/>
        <end position="292"/>
    </location>
</feature>
<evidence type="ECO:0000313" key="3">
    <source>
        <dbReference type="EMBL" id="GID74336.1"/>
    </source>
</evidence>
<dbReference type="InterPro" id="IPR022435">
    <property type="entry name" value="Surface-anchored_actinobac"/>
</dbReference>
<protein>
    <recommendedName>
        <fullName evidence="5">ABC transporter-associated repeat protein</fullName>
    </recommendedName>
</protein>
<evidence type="ECO:0008006" key="5">
    <source>
        <dbReference type="Google" id="ProtNLM"/>
    </source>
</evidence>
<accession>A0ABQ3Y2V4</accession>